<gene>
    <name evidence="8" type="ORF">MKZ38_002520</name>
</gene>
<comment type="caution">
    <text evidence="8">The sequence shown here is derived from an EMBL/GenBank/DDBJ whole genome shotgun (WGS) entry which is preliminary data.</text>
</comment>
<dbReference type="InterPro" id="IPR013332">
    <property type="entry name" value="KPR_N"/>
</dbReference>
<evidence type="ECO:0000256" key="5">
    <source>
        <dbReference type="ARBA" id="ARBA00032024"/>
    </source>
</evidence>
<dbReference type="Pfam" id="PF08546">
    <property type="entry name" value="ApbA_C"/>
    <property type="match status" value="1"/>
</dbReference>
<dbReference type="Gene3D" id="3.40.50.720">
    <property type="entry name" value="NAD(P)-binding Rossmann-like Domain"/>
    <property type="match status" value="1"/>
</dbReference>
<evidence type="ECO:0000259" key="6">
    <source>
        <dbReference type="Pfam" id="PF02558"/>
    </source>
</evidence>
<sequence>MSSANRPGIHILGVGNVGKFIAHVIRLNCPNTPITFLFHRESSVQNWNKAGKVLRCLSSDGIEEQSNGFGAETCRPAEEVGRSQSLIDRLIVATKSYATASAIGPIKHRLGASSYVLFLQNGMGALDEVTKLCFPDPSTRPRYWAGICSFGVYNREPFSIVHAGTGSLTLGEVGAAPGPIGEDNPFADLVLRCPALEAKLVGPTQFHKAQVQKLVVNAVINPLTVIFNCKNSGILAPTHDKLRKELIEESGRVVRHLVPEAEERTGGVGDLDLMQLVLSVAENTGENTSSMLQDVRAGRRTEIAYINGYLAAKGRKLGLPTPHNSKLVAIFQILEEMGSYKQGHGAQTAQLLFWPHCR</sequence>
<comment type="similarity">
    <text evidence="1">Belongs to the ketopantoate reductase family.</text>
</comment>
<dbReference type="Gene3D" id="1.10.1040.10">
    <property type="entry name" value="N-(1-d-carboxylethyl)-l-norvaline Dehydrogenase, domain 2"/>
    <property type="match status" value="1"/>
</dbReference>
<dbReference type="GO" id="GO:0015940">
    <property type="term" value="P:pantothenate biosynthetic process"/>
    <property type="evidence" value="ECO:0007669"/>
    <property type="project" value="InterPro"/>
</dbReference>
<dbReference type="AlphaFoldDB" id="A0AAD5RNS6"/>
<dbReference type="InterPro" id="IPR050838">
    <property type="entry name" value="Ketopantoate_reductase"/>
</dbReference>
<dbReference type="InterPro" id="IPR013328">
    <property type="entry name" value="6PGD_dom2"/>
</dbReference>
<evidence type="ECO:0000256" key="4">
    <source>
        <dbReference type="ARBA" id="ARBA00023002"/>
    </source>
</evidence>
<dbReference type="Proteomes" id="UP001201980">
    <property type="component" value="Unassembled WGS sequence"/>
</dbReference>
<dbReference type="SUPFAM" id="SSF51735">
    <property type="entry name" value="NAD(P)-binding Rossmann-fold domains"/>
    <property type="match status" value="1"/>
</dbReference>
<dbReference type="GO" id="GO:0008677">
    <property type="term" value="F:2-dehydropantoate 2-reductase activity"/>
    <property type="evidence" value="ECO:0007669"/>
    <property type="project" value="UniProtKB-EC"/>
</dbReference>
<evidence type="ECO:0000256" key="3">
    <source>
        <dbReference type="ARBA" id="ARBA00022857"/>
    </source>
</evidence>
<dbReference type="InterPro" id="IPR013752">
    <property type="entry name" value="KPA_reductase"/>
</dbReference>
<dbReference type="PANTHER" id="PTHR43765">
    <property type="entry name" value="2-DEHYDROPANTOATE 2-REDUCTASE-RELATED"/>
    <property type="match status" value="1"/>
</dbReference>
<evidence type="ECO:0000256" key="2">
    <source>
        <dbReference type="ARBA" id="ARBA00013014"/>
    </source>
</evidence>
<accession>A0AAD5RNS6</accession>
<proteinExistence type="inferred from homology"/>
<dbReference type="EC" id="1.1.1.169" evidence="2"/>
<dbReference type="InterPro" id="IPR003710">
    <property type="entry name" value="ApbA"/>
</dbReference>
<reference evidence="8" key="1">
    <citation type="submission" date="2022-07" db="EMBL/GenBank/DDBJ databases">
        <title>Draft genome sequence of Zalerion maritima ATCC 34329, a (micro)plastics degrading marine fungus.</title>
        <authorList>
            <person name="Paco A."/>
            <person name="Goncalves M.F.M."/>
            <person name="Rocha-Santos T.A.P."/>
            <person name="Alves A."/>
        </authorList>
    </citation>
    <scope>NUCLEOTIDE SEQUENCE</scope>
    <source>
        <strain evidence="8">ATCC 34329</strain>
    </source>
</reference>
<evidence type="ECO:0000313" key="9">
    <source>
        <dbReference type="Proteomes" id="UP001201980"/>
    </source>
</evidence>
<dbReference type="GO" id="GO:0050661">
    <property type="term" value="F:NADP binding"/>
    <property type="evidence" value="ECO:0007669"/>
    <property type="project" value="TreeGrafter"/>
</dbReference>
<dbReference type="NCBIfam" id="TIGR00745">
    <property type="entry name" value="apbA_panE"/>
    <property type="match status" value="1"/>
</dbReference>
<evidence type="ECO:0000259" key="7">
    <source>
        <dbReference type="Pfam" id="PF08546"/>
    </source>
</evidence>
<dbReference type="InterPro" id="IPR036291">
    <property type="entry name" value="NAD(P)-bd_dom_sf"/>
</dbReference>
<name>A0AAD5RNS6_9PEZI</name>
<feature type="domain" description="Ketopantoate reductase C-terminal" evidence="7">
    <location>
        <begin position="207"/>
        <end position="332"/>
    </location>
</feature>
<dbReference type="InterPro" id="IPR008927">
    <property type="entry name" value="6-PGluconate_DH-like_C_sf"/>
</dbReference>
<protein>
    <recommendedName>
        <fullName evidence="2">2-dehydropantoate 2-reductase</fullName>
        <ecNumber evidence="2">1.1.1.169</ecNumber>
    </recommendedName>
    <alternativeName>
        <fullName evidence="5">Ketopantoate reductase</fullName>
    </alternativeName>
</protein>
<organism evidence="8 9">
    <name type="scientific">Zalerion maritima</name>
    <dbReference type="NCBI Taxonomy" id="339359"/>
    <lineage>
        <taxon>Eukaryota</taxon>
        <taxon>Fungi</taxon>
        <taxon>Dikarya</taxon>
        <taxon>Ascomycota</taxon>
        <taxon>Pezizomycotina</taxon>
        <taxon>Sordariomycetes</taxon>
        <taxon>Lulworthiomycetidae</taxon>
        <taxon>Lulworthiales</taxon>
        <taxon>Lulworthiaceae</taxon>
        <taxon>Zalerion</taxon>
    </lineage>
</organism>
<evidence type="ECO:0000313" key="8">
    <source>
        <dbReference type="EMBL" id="KAJ2900238.1"/>
    </source>
</evidence>
<dbReference type="PANTHER" id="PTHR43765:SF2">
    <property type="entry name" value="2-DEHYDROPANTOATE 2-REDUCTASE"/>
    <property type="match status" value="1"/>
</dbReference>
<keyword evidence="9" id="KW-1185">Reference proteome</keyword>
<dbReference type="GO" id="GO:0005739">
    <property type="term" value="C:mitochondrion"/>
    <property type="evidence" value="ECO:0007669"/>
    <property type="project" value="TreeGrafter"/>
</dbReference>
<dbReference type="SUPFAM" id="SSF48179">
    <property type="entry name" value="6-phosphogluconate dehydrogenase C-terminal domain-like"/>
    <property type="match status" value="1"/>
</dbReference>
<dbReference type="EMBL" id="JAKWBI020000176">
    <property type="protein sequence ID" value="KAJ2900238.1"/>
    <property type="molecule type" value="Genomic_DNA"/>
</dbReference>
<feature type="domain" description="Ketopantoate reductase N-terminal" evidence="6">
    <location>
        <begin position="9"/>
        <end position="173"/>
    </location>
</feature>
<keyword evidence="4" id="KW-0560">Oxidoreductase</keyword>
<evidence type="ECO:0000256" key="1">
    <source>
        <dbReference type="ARBA" id="ARBA00007870"/>
    </source>
</evidence>
<keyword evidence="3" id="KW-0521">NADP</keyword>
<dbReference type="Pfam" id="PF02558">
    <property type="entry name" value="ApbA"/>
    <property type="match status" value="1"/>
</dbReference>